<evidence type="ECO:0000256" key="2">
    <source>
        <dbReference type="SAM" id="MobiDB-lite"/>
    </source>
</evidence>
<dbReference type="InterPro" id="IPR003870">
    <property type="entry name" value="DUF222"/>
</dbReference>
<dbReference type="Pfam" id="PF01844">
    <property type="entry name" value="HNH"/>
    <property type="match status" value="1"/>
</dbReference>
<accession>A0ABY4MVR1</accession>
<protein>
    <submittedName>
        <fullName evidence="4">DUF222 domain-containing protein</fullName>
    </submittedName>
</protein>
<name>A0ABY4MVR1_9MICO</name>
<dbReference type="InterPro" id="IPR003615">
    <property type="entry name" value="HNH_nuc"/>
</dbReference>
<proteinExistence type="inferred from homology"/>
<evidence type="ECO:0000256" key="1">
    <source>
        <dbReference type="ARBA" id="ARBA00023450"/>
    </source>
</evidence>
<organism evidence="4">
    <name type="scientific">Gulosibacter sediminis</name>
    <dbReference type="NCBI Taxonomy" id="1729695"/>
    <lineage>
        <taxon>Bacteria</taxon>
        <taxon>Bacillati</taxon>
        <taxon>Actinomycetota</taxon>
        <taxon>Actinomycetes</taxon>
        <taxon>Micrococcales</taxon>
        <taxon>Microbacteriaceae</taxon>
        <taxon>Gulosibacter</taxon>
    </lineage>
</organism>
<feature type="region of interest" description="Disordered" evidence="2">
    <location>
        <begin position="213"/>
        <end position="234"/>
    </location>
</feature>
<sequence>MSVSNFSDFSFADHSHAGRLRTKFTELMGSWESLTHGRGSSEDLAYSLTAADDADVIDFLQHLGALQRQLGAAVAVVANEVAVRSDVTRGEDALARRHGCRDAGDLVAESLRTEKRDADAYVRIGKDVVGQERWNGERDVPRAPHVAGALQAGELGIAHANEIVKLRRRMAPRVLEEELAEGEREIVEVAKSGMRLPDFRKVEARLEAQLDPDGLEPSFRKQRRERSVKMHTNPDTGMLHVKAKLDPESGMYVAKFFESYTTNALRTSRGHNVKGDPELPTDGEVAGSTVMFRPTGGGEPVAVDDGAEPVAVDDGTAPVAVEQDTRSIAQMQADALVEACKHLLGCDQDEVPGVTTTVLIRMHADGLRDRLTGKGEAAESEAGAMLDAGNLRRRAAAANIIPVVLGGDSEVLDLGREHRHFSRAQRLALVERDGGCAFCGLPPGMTEAHHIEWWKAHDGTTDLDNGILLCTSCHHRVHEGWDVRITHEPGPPEQVAREKSRGGGTVWFIPPEHLDWTQEPRLGGRKRFDIGYRFEHPPTPLPETVGRGW</sequence>
<evidence type="ECO:0000259" key="3">
    <source>
        <dbReference type="SMART" id="SM00507"/>
    </source>
</evidence>
<dbReference type="SMART" id="SM00507">
    <property type="entry name" value="HNHc"/>
    <property type="match status" value="1"/>
</dbReference>
<dbReference type="InterPro" id="IPR002711">
    <property type="entry name" value="HNH"/>
</dbReference>
<dbReference type="EMBL" id="CP097160">
    <property type="protein sequence ID" value="UQN14134.1"/>
    <property type="molecule type" value="Genomic_DNA"/>
</dbReference>
<gene>
    <name evidence="4" type="ORF">M3M28_08715</name>
</gene>
<dbReference type="Pfam" id="PF02720">
    <property type="entry name" value="DUF222"/>
    <property type="match status" value="1"/>
</dbReference>
<dbReference type="Gene3D" id="1.10.30.50">
    <property type="match status" value="1"/>
</dbReference>
<feature type="domain" description="HNH nuclease" evidence="3">
    <location>
        <begin position="424"/>
        <end position="475"/>
    </location>
</feature>
<comment type="similarity">
    <text evidence="1">Belongs to the Rv1128c/1148c/1588c/1702c/1945/3466 family.</text>
</comment>
<evidence type="ECO:0000313" key="4">
    <source>
        <dbReference type="EMBL" id="UQN14134.1"/>
    </source>
</evidence>
<reference evidence="4" key="1">
    <citation type="submission" date="2022-05" db="EMBL/GenBank/DDBJ databases">
        <title>Complete genome sequence of toluene-degrading Gulosibacter sediminis strain ACHW.36C.</title>
        <authorList>
            <person name="Wai A.C."/>
            <person name="Lai G.K."/>
            <person name="Griffin S.D."/>
            <person name="Leung F.C."/>
        </authorList>
    </citation>
    <scope>NUCLEOTIDE SEQUENCE [LARGE SCALE GENOMIC DNA]</scope>
    <source>
        <strain evidence="4">ACHW.36C</strain>
    </source>
</reference>
<dbReference type="CDD" id="cd00085">
    <property type="entry name" value="HNHc"/>
    <property type="match status" value="1"/>
</dbReference>